<proteinExistence type="predicted"/>
<name>A0ACB9M0G0_BAUVA</name>
<dbReference type="Proteomes" id="UP000828941">
    <property type="component" value="Chromosome 10"/>
</dbReference>
<dbReference type="EMBL" id="CM039435">
    <property type="protein sequence ID" value="KAI4317624.1"/>
    <property type="molecule type" value="Genomic_DNA"/>
</dbReference>
<evidence type="ECO:0000313" key="2">
    <source>
        <dbReference type="Proteomes" id="UP000828941"/>
    </source>
</evidence>
<reference evidence="1 2" key="1">
    <citation type="journal article" date="2022" name="DNA Res.">
        <title>Chromosomal-level genome assembly of the orchid tree Bauhinia variegata (Leguminosae; Cercidoideae) supports the allotetraploid origin hypothesis of Bauhinia.</title>
        <authorList>
            <person name="Zhong Y."/>
            <person name="Chen Y."/>
            <person name="Zheng D."/>
            <person name="Pang J."/>
            <person name="Liu Y."/>
            <person name="Luo S."/>
            <person name="Meng S."/>
            <person name="Qian L."/>
            <person name="Wei D."/>
            <person name="Dai S."/>
            <person name="Zhou R."/>
        </authorList>
    </citation>
    <scope>NUCLEOTIDE SEQUENCE [LARGE SCALE GENOMIC DNA]</scope>
    <source>
        <strain evidence="1">BV-YZ2020</strain>
    </source>
</reference>
<protein>
    <submittedName>
        <fullName evidence="1">Uncharacterized protein</fullName>
    </submittedName>
</protein>
<accession>A0ACB9M0G0</accession>
<evidence type="ECO:0000313" key="1">
    <source>
        <dbReference type="EMBL" id="KAI4317624.1"/>
    </source>
</evidence>
<gene>
    <name evidence="1" type="ORF">L6164_025480</name>
</gene>
<organism evidence="1 2">
    <name type="scientific">Bauhinia variegata</name>
    <name type="common">Purple orchid tree</name>
    <name type="synonym">Phanera variegata</name>
    <dbReference type="NCBI Taxonomy" id="167791"/>
    <lineage>
        <taxon>Eukaryota</taxon>
        <taxon>Viridiplantae</taxon>
        <taxon>Streptophyta</taxon>
        <taxon>Embryophyta</taxon>
        <taxon>Tracheophyta</taxon>
        <taxon>Spermatophyta</taxon>
        <taxon>Magnoliopsida</taxon>
        <taxon>eudicotyledons</taxon>
        <taxon>Gunneridae</taxon>
        <taxon>Pentapetalae</taxon>
        <taxon>rosids</taxon>
        <taxon>fabids</taxon>
        <taxon>Fabales</taxon>
        <taxon>Fabaceae</taxon>
        <taxon>Cercidoideae</taxon>
        <taxon>Cercideae</taxon>
        <taxon>Bauhiniinae</taxon>
        <taxon>Bauhinia</taxon>
    </lineage>
</organism>
<sequence>MFNSYRKVLLYLKNGILSTSSTPKLCVVLQRNPSTFSPQYSTSNLDSQSFTVDYLINKCGLSQQTALSATKRVQFDNSKKPDSVIALFKSHGFSDAQISLIIRKLPCLITFDPDKIIRPKLEFFKSKGASTSDLIKMMTAEPRLLARSLESCLIPFYDSLKRFLISDECITDTIKRYAHIVCDMSRTSRNVQVLLDNGMPDLKVGLLLSQWPRTVNMQTDDFKRAVDDLKELGFNPSRSPFVVALVAKSNGKTKWERKIELFKKWGWSEEVIASAFTRRPWCMLVSEDKLRAIKDYFVTRLGWDSLVLARYPILFSVSLEKTIIPRHSVLEVLLSKGLIKDAHSVSLFTVEEKSFRKRYVDCFEEEAPRLLKLYEEKRNLSK</sequence>
<keyword evidence="2" id="KW-1185">Reference proteome</keyword>
<comment type="caution">
    <text evidence="1">The sequence shown here is derived from an EMBL/GenBank/DDBJ whole genome shotgun (WGS) entry which is preliminary data.</text>
</comment>